<proteinExistence type="predicted"/>
<gene>
    <name evidence="1" type="ORF">D3218_09085</name>
</gene>
<reference evidence="2" key="1">
    <citation type="submission" date="2018-09" db="EMBL/GenBank/DDBJ databases">
        <authorList>
            <person name="Tuo L."/>
        </authorList>
    </citation>
    <scope>NUCLEOTIDE SEQUENCE [LARGE SCALE GENOMIC DNA]</scope>
    <source>
        <strain evidence="2">M2BS4Y-1</strain>
    </source>
</reference>
<protein>
    <submittedName>
        <fullName evidence="1">Uncharacterized protein</fullName>
    </submittedName>
</protein>
<dbReference type="AlphaFoldDB" id="A0A3A1WU73"/>
<evidence type="ECO:0000313" key="1">
    <source>
        <dbReference type="EMBL" id="RIY01491.1"/>
    </source>
</evidence>
<organism evidence="1 2">
    <name type="scientific">Aureimonas flava</name>
    <dbReference type="NCBI Taxonomy" id="2320271"/>
    <lineage>
        <taxon>Bacteria</taxon>
        <taxon>Pseudomonadati</taxon>
        <taxon>Pseudomonadota</taxon>
        <taxon>Alphaproteobacteria</taxon>
        <taxon>Hyphomicrobiales</taxon>
        <taxon>Aurantimonadaceae</taxon>
        <taxon>Aureimonas</taxon>
    </lineage>
</organism>
<name>A0A3A1WU73_9HYPH</name>
<sequence length="64" mass="7009">MERQAARVAALSRELRFELLLLRRMRERAAERAPPEGQAAPRAFGSLAEVYAAALARSVEAAEG</sequence>
<evidence type="ECO:0000313" key="2">
    <source>
        <dbReference type="Proteomes" id="UP000265750"/>
    </source>
</evidence>
<dbReference type="EMBL" id="QYRN01000004">
    <property type="protein sequence ID" value="RIY01491.1"/>
    <property type="molecule type" value="Genomic_DNA"/>
</dbReference>
<keyword evidence="2" id="KW-1185">Reference proteome</keyword>
<dbReference type="Proteomes" id="UP000265750">
    <property type="component" value="Unassembled WGS sequence"/>
</dbReference>
<accession>A0A3A1WU73</accession>
<comment type="caution">
    <text evidence="1">The sequence shown here is derived from an EMBL/GenBank/DDBJ whole genome shotgun (WGS) entry which is preliminary data.</text>
</comment>